<dbReference type="EMBL" id="PQWB01000006">
    <property type="protein sequence ID" value="POZ63880.1"/>
    <property type="molecule type" value="Genomic_DNA"/>
</dbReference>
<dbReference type="RefSeq" id="WP_103900890.1">
    <property type="nucleotide sequence ID" value="NZ_PQWB01000006.1"/>
</dbReference>
<comment type="caution">
    <text evidence="1">The sequence shown here is derived from an EMBL/GenBank/DDBJ whole genome shotgun (WGS) entry which is preliminary data.</text>
</comment>
<keyword evidence="2" id="KW-1185">Reference proteome</keyword>
<evidence type="ECO:0000313" key="1">
    <source>
        <dbReference type="EMBL" id="POZ63880.1"/>
    </source>
</evidence>
<reference evidence="2" key="1">
    <citation type="submission" date="2018-02" db="EMBL/GenBank/DDBJ databases">
        <authorList>
            <person name="O'Hara-Hanley K."/>
            <person name="Soby S."/>
        </authorList>
    </citation>
    <scope>NUCLEOTIDE SEQUENCE [LARGE SCALE GENOMIC DNA]</scope>
    <source>
        <strain evidence="2">MWU14-2602</strain>
    </source>
</reference>
<dbReference type="Proteomes" id="UP000237082">
    <property type="component" value="Unassembled WGS sequence"/>
</dbReference>
<protein>
    <submittedName>
        <fullName evidence="1">Uncharacterized protein</fullName>
    </submittedName>
</protein>
<proteinExistence type="predicted"/>
<dbReference type="OrthoDB" id="6195523at2"/>
<name>A0A2S5DLE6_9NEIS</name>
<sequence>MKYEDILAALQQSSGFDLYRLRAMLDRVLDDPKWIVAVRQRLHVGQQVAYFDPATNQQHPATVVEFRRKEVVVCQQASGQYWAMPYTAINLDGADVKIRETGRPGLSRHELAVGETVGFLDQAQRQRQGQITRLNDKTVTLISDGQKWRVSYSYLYRVFDADEL</sequence>
<dbReference type="AlphaFoldDB" id="A0A2S5DLE6"/>
<gene>
    <name evidence="1" type="ORF">C2I19_01130</name>
</gene>
<evidence type="ECO:0000313" key="2">
    <source>
        <dbReference type="Proteomes" id="UP000237082"/>
    </source>
</evidence>
<accession>A0A2S5DLE6</accession>
<organism evidence="1 2">
    <name type="scientific">Chromobacterium alticapitis</name>
    <dbReference type="NCBI Taxonomy" id="2073169"/>
    <lineage>
        <taxon>Bacteria</taxon>
        <taxon>Pseudomonadati</taxon>
        <taxon>Pseudomonadota</taxon>
        <taxon>Betaproteobacteria</taxon>
        <taxon>Neisseriales</taxon>
        <taxon>Chromobacteriaceae</taxon>
        <taxon>Chromobacterium</taxon>
    </lineage>
</organism>